<dbReference type="PANTHER" id="PTHR31374">
    <property type="entry name" value="AUXIN-INDUCED PROTEIN-LIKE-RELATED"/>
    <property type="match status" value="1"/>
</dbReference>
<dbReference type="InParanoid" id="A0A2P5EQA9"/>
<sequence>MKLATHSTKKFVSNLQPLTMINRGKHIIAQPKNIYNKMPWRAPVNYHKTNSSTTTIASSSLAGEDMLGPLDSVESENSTESLLAGKLSDGGLPGSESTDVPRGFVVVYVGRELRRFVIPMSCLSMPDFRGLMDKTAEEYGFEQDGAIEIPCEEEDFQKILSRCLSKDKKKNGKKA</sequence>
<evidence type="ECO:0000256" key="1">
    <source>
        <dbReference type="ARBA" id="ARBA00006974"/>
    </source>
</evidence>
<keyword evidence="4" id="KW-1185">Reference proteome</keyword>
<name>A0A2P5EQA9_TREOI</name>
<comment type="caution">
    <text evidence="3">The sequence shown here is derived from an EMBL/GenBank/DDBJ whole genome shotgun (WGS) entry which is preliminary data.</text>
</comment>
<gene>
    <name evidence="3" type="ORF">TorRG33x02_165190</name>
</gene>
<dbReference type="GO" id="GO:0009733">
    <property type="term" value="P:response to auxin"/>
    <property type="evidence" value="ECO:0007669"/>
    <property type="project" value="InterPro"/>
</dbReference>
<evidence type="ECO:0000313" key="4">
    <source>
        <dbReference type="Proteomes" id="UP000237000"/>
    </source>
</evidence>
<organism evidence="3 4">
    <name type="scientific">Trema orientale</name>
    <name type="common">Charcoal tree</name>
    <name type="synonym">Celtis orientalis</name>
    <dbReference type="NCBI Taxonomy" id="63057"/>
    <lineage>
        <taxon>Eukaryota</taxon>
        <taxon>Viridiplantae</taxon>
        <taxon>Streptophyta</taxon>
        <taxon>Embryophyta</taxon>
        <taxon>Tracheophyta</taxon>
        <taxon>Spermatophyta</taxon>
        <taxon>Magnoliopsida</taxon>
        <taxon>eudicotyledons</taxon>
        <taxon>Gunneridae</taxon>
        <taxon>Pentapetalae</taxon>
        <taxon>rosids</taxon>
        <taxon>fabids</taxon>
        <taxon>Rosales</taxon>
        <taxon>Cannabaceae</taxon>
        <taxon>Trema</taxon>
    </lineage>
</organism>
<comment type="similarity">
    <text evidence="1">Belongs to the ARG7 family.</text>
</comment>
<accession>A0A2P5EQA9</accession>
<evidence type="ECO:0000256" key="2">
    <source>
        <dbReference type="SAM" id="MobiDB-lite"/>
    </source>
</evidence>
<dbReference type="Proteomes" id="UP000237000">
    <property type="component" value="Unassembled WGS sequence"/>
</dbReference>
<proteinExistence type="inferred from homology"/>
<dbReference type="AlphaFoldDB" id="A0A2P5EQA9"/>
<evidence type="ECO:0000313" key="3">
    <source>
        <dbReference type="EMBL" id="PON87675.1"/>
    </source>
</evidence>
<reference evidence="4" key="1">
    <citation type="submission" date="2016-06" db="EMBL/GenBank/DDBJ databases">
        <title>Parallel loss of symbiosis genes in relatives of nitrogen-fixing non-legume Parasponia.</title>
        <authorList>
            <person name="Van Velzen R."/>
            <person name="Holmer R."/>
            <person name="Bu F."/>
            <person name="Rutten L."/>
            <person name="Van Zeijl A."/>
            <person name="Liu W."/>
            <person name="Santuari L."/>
            <person name="Cao Q."/>
            <person name="Sharma T."/>
            <person name="Shen D."/>
            <person name="Roswanjaya Y."/>
            <person name="Wardhani T."/>
            <person name="Kalhor M.S."/>
            <person name="Jansen J."/>
            <person name="Van den Hoogen J."/>
            <person name="Gungor B."/>
            <person name="Hartog M."/>
            <person name="Hontelez J."/>
            <person name="Verver J."/>
            <person name="Yang W.-C."/>
            <person name="Schijlen E."/>
            <person name="Repin R."/>
            <person name="Schilthuizen M."/>
            <person name="Schranz E."/>
            <person name="Heidstra R."/>
            <person name="Miyata K."/>
            <person name="Fedorova E."/>
            <person name="Kohlen W."/>
            <person name="Bisseling T."/>
            <person name="Smit S."/>
            <person name="Geurts R."/>
        </authorList>
    </citation>
    <scope>NUCLEOTIDE SEQUENCE [LARGE SCALE GENOMIC DNA]</scope>
    <source>
        <strain evidence="4">cv. RG33-2</strain>
    </source>
</reference>
<dbReference type="OrthoDB" id="1897212at2759"/>
<dbReference type="FunCoup" id="A0A2P5EQA9">
    <property type="interactions" value="176"/>
</dbReference>
<dbReference type="STRING" id="63057.A0A2P5EQA9"/>
<dbReference type="EMBL" id="JXTC01000114">
    <property type="protein sequence ID" value="PON87675.1"/>
    <property type="molecule type" value="Genomic_DNA"/>
</dbReference>
<dbReference type="Pfam" id="PF02519">
    <property type="entry name" value="Auxin_inducible"/>
    <property type="match status" value="1"/>
</dbReference>
<dbReference type="PANTHER" id="PTHR31374:SF139">
    <property type="entry name" value="OS02G0143300 PROTEIN"/>
    <property type="match status" value="1"/>
</dbReference>
<protein>
    <submittedName>
        <fullName evidence="3">Small auxin-up RNA</fullName>
    </submittedName>
</protein>
<feature type="region of interest" description="Disordered" evidence="2">
    <location>
        <begin position="71"/>
        <end position="95"/>
    </location>
</feature>
<dbReference type="InterPro" id="IPR003676">
    <property type="entry name" value="SAUR_fam"/>
</dbReference>